<dbReference type="EMBL" id="PVTV01000011">
    <property type="protein sequence ID" value="PRY99219.1"/>
    <property type="molecule type" value="Genomic_DNA"/>
</dbReference>
<dbReference type="Pfam" id="PF02321">
    <property type="entry name" value="OEP"/>
    <property type="match status" value="2"/>
</dbReference>
<dbReference type="InterPro" id="IPR003423">
    <property type="entry name" value="OMP_efflux"/>
</dbReference>
<keyword evidence="2" id="KW-0472">Membrane</keyword>
<gene>
    <name evidence="4" type="ORF">BCM14_0662</name>
</gene>
<reference evidence="4 5" key="1">
    <citation type="submission" date="2018-03" db="EMBL/GenBank/DDBJ databases">
        <title>Genomic Encyclopedia of Type Strains, Phase III (KMG-III): the genomes of soil and plant-associated and newly described type strains.</title>
        <authorList>
            <person name="Whitman W."/>
        </authorList>
    </citation>
    <scope>NUCLEOTIDE SEQUENCE [LARGE SCALE GENOMIC DNA]</scope>
    <source>
        <strain evidence="4 5">MWH-P2sevCIIIb</strain>
    </source>
</reference>
<comment type="subcellular location">
    <subcellularLocation>
        <location evidence="2">Cell membrane</location>
        <topology evidence="2">Lipid-anchor</topology>
    </subcellularLocation>
</comment>
<dbReference type="GO" id="GO:0015562">
    <property type="term" value="F:efflux transmembrane transporter activity"/>
    <property type="evidence" value="ECO:0007669"/>
    <property type="project" value="InterPro"/>
</dbReference>
<comment type="similarity">
    <text evidence="1 2">Belongs to the outer membrane factor (OMF) (TC 1.B.17) family.</text>
</comment>
<evidence type="ECO:0000256" key="3">
    <source>
        <dbReference type="SAM" id="MobiDB-lite"/>
    </source>
</evidence>
<dbReference type="RefSeq" id="WP_259673396.1">
    <property type="nucleotide sequence ID" value="NZ_PVTV01000011.1"/>
</dbReference>
<feature type="region of interest" description="Disordered" evidence="3">
    <location>
        <begin position="501"/>
        <end position="523"/>
    </location>
</feature>
<keyword evidence="2 4" id="KW-0449">Lipoprotein</keyword>
<evidence type="ECO:0000313" key="5">
    <source>
        <dbReference type="Proteomes" id="UP000238308"/>
    </source>
</evidence>
<keyword evidence="2" id="KW-1134">Transmembrane beta strand</keyword>
<dbReference type="GO" id="GO:0005886">
    <property type="term" value="C:plasma membrane"/>
    <property type="evidence" value="ECO:0007669"/>
    <property type="project" value="UniProtKB-SubCell"/>
</dbReference>
<dbReference type="Gene3D" id="1.20.1600.10">
    <property type="entry name" value="Outer membrane efflux proteins (OEP)"/>
    <property type="match status" value="1"/>
</dbReference>
<dbReference type="NCBIfam" id="TIGR01845">
    <property type="entry name" value="outer_NodT"/>
    <property type="match status" value="1"/>
</dbReference>
<dbReference type="PANTHER" id="PTHR30203:SF30">
    <property type="entry name" value="OUTER MEMBRANE PROTEIN-RELATED"/>
    <property type="match status" value="1"/>
</dbReference>
<keyword evidence="2" id="KW-0812">Transmembrane</keyword>
<evidence type="ECO:0000313" key="4">
    <source>
        <dbReference type="EMBL" id="PRY99219.1"/>
    </source>
</evidence>
<dbReference type="Gene3D" id="2.20.200.10">
    <property type="entry name" value="Outer membrane efflux proteins (OEP)"/>
    <property type="match status" value="1"/>
</dbReference>
<sequence length="523" mass="56540">MTKNYPRVFAITMLAALLTGCMVGPDFSTPVSRLQNSYDAPAESEFTDGTKVDLEHAIDPVAWWGSFKDPVLLRLLEKSAQQNLSLQAAAVQVYQARAQLGITDATLLPTVNATGSATQANQASLAAQSLNTSNLSTATALALQASWELDFWGKLRRGVESSVAGYMSSASAYYSAQTSLASSVASTYITIQNYNQLIDVSKRNLALQFESLRIAKVRYQYGETSLLDLSQAQSQYEQTKSQIPILIASLRQNETAISVLLGEAPDFYTKQFGQSHASLSAPPLLQVAIPKELLRRRPDVRQAEFAAAAQSALIGVNTAALYPSFSLSGVFGFQSVNYGGVTGSPLFSWDNKVVSGGGAFSFPIFYRGAIVEQIRVQDAVFQQSVLSYQNLVLQAQKEVDDALMTISTTRSSADALARAVTAAQNAARLAQERYKAGQADYNTVILAQQQLLSVESSFVQTSNNNLLGYVTAFKALGGGWSGELNLPQLTTTLSSEMKQRTDWGNALDGKADPRLMKSSEMIQ</sequence>
<keyword evidence="5" id="KW-1185">Reference proteome</keyword>
<dbReference type="PROSITE" id="PS51257">
    <property type="entry name" value="PROKAR_LIPOPROTEIN"/>
    <property type="match status" value="1"/>
</dbReference>
<dbReference type="Proteomes" id="UP000238308">
    <property type="component" value="Unassembled WGS sequence"/>
</dbReference>
<comment type="caution">
    <text evidence="4">The sequence shown here is derived from an EMBL/GenBank/DDBJ whole genome shotgun (WGS) entry which is preliminary data.</text>
</comment>
<organism evidence="4 5">
    <name type="scientific">Jezberella montanilacus</name>
    <dbReference type="NCBI Taxonomy" id="323426"/>
    <lineage>
        <taxon>Bacteria</taxon>
        <taxon>Pseudomonadati</taxon>
        <taxon>Pseudomonadota</taxon>
        <taxon>Betaproteobacteria</taxon>
        <taxon>Burkholderiales</taxon>
        <taxon>Alcaligenaceae</taxon>
        <taxon>Jezberella</taxon>
    </lineage>
</organism>
<dbReference type="AlphaFoldDB" id="A0A2T0XJT6"/>
<keyword evidence="2" id="KW-0564">Palmitate</keyword>
<dbReference type="SUPFAM" id="SSF56954">
    <property type="entry name" value="Outer membrane efflux proteins (OEP)"/>
    <property type="match status" value="1"/>
</dbReference>
<evidence type="ECO:0000256" key="1">
    <source>
        <dbReference type="ARBA" id="ARBA00007613"/>
    </source>
</evidence>
<proteinExistence type="inferred from homology"/>
<evidence type="ECO:0000256" key="2">
    <source>
        <dbReference type="RuleBase" id="RU362097"/>
    </source>
</evidence>
<name>A0A2T0XJT6_9BURK</name>
<accession>A0A2T0XJT6</accession>
<protein>
    <submittedName>
        <fullName evidence="4">NodT family efflux transporter outer membrane factor (OMF) lipoprotein</fullName>
    </submittedName>
</protein>
<dbReference type="PANTHER" id="PTHR30203">
    <property type="entry name" value="OUTER MEMBRANE CATION EFFLUX PROTEIN"/>
    <property type="match status" value="1"/>
</dbReference>
<dbReference type="InterPro" id="IPR010131">
    <property type="entry name" value="MdtP/NodT-like"/>
</dbReference>